<evidence type="ECO:0000259" key="3">
    <source>
        <dbReference type="Pfam" id="PF01408"/>
    </source>
</evidence>
<dbReference type="EMBL" id="JAKCXM010000192">
    <property type="protein sequence ID" value="KAJ0399152.1"/>
    <property type="molecule type" value="Genomic_DNA"/>
</dbReference>
<comment type="caution">
    <text evidence="5">The sequence shown here is derived from an EMBL/GenBank/DDBJ whole genome shotgun (WGS) entry which is preliminary data.</text>
</comment>
<dbReference type="Gene3D" id="3.30.360.10">
    <property type="entry name" value="Dihydrodipicolinate Reductase, domain 2"/>
    <property type="match status" value="1"/>
</dbReference>
<dbReference type="GO" id="GO:0016491">
    <property type="term" value="F:oxidoreductase activity"/>
    <property type="evidence" value="ECO:0007669"/>
    <property type="project" value="UniProtKB-KW"/>
</dbReference>
<evidence type="ECO:0000259" key="4">
    <source>
        <dbReference type="Pfam" id="PF22725"/>
    </source>
</evidence>
<dbReference type="InterPro" id="IPR055170">
    <property type="entry name" value="GFO_IDH_MocA-like_dom"/>
</dbReference>
<comment type="similarity">
    <text evidence="1">Belongs to the Gfo/Idh/MocA family.</text>
</comment>
<dbReference type="InterPro" id="IPR000683">
    <property type="entry name" value="Gfo/Idh/MocA-like_OxRdtase_N"/>
</dbReference>
<feature type="domain" description="GFO/IDH/MocA-like oxidoreductase" evidence="4">
    <location>
        <begin position="180"/>
        <end position="296"/>
    </location>
</feature>
<evidence type="ECO:0000313" key="6">
    <source>
        <dbReference type="Proteomes" id="UP001209570"/>
    </source>
</evidence>
<evidence type="ECO:0000313" key="5">
    <source>
        <dbReference type="EMBL" id="KAJ0399152.1"/>
    </source>
</evidence>
<dbReference type="PANTHER" id="PTHR42840">
    <property type="entry name" value="NAD(P)-BINDING ROSSMANN-FOLD SUPERFAMILY PROTEIN-RELATED"/>
    <property type="match status" value="1"/>
</dbReference>
<dbReference type="Pfam" id="PF01408">
    <property type="entry name" value="GFO_IDH_MocA"/>
    <property type="match status" value="1"/>
</dbReference>
<reference evidence="5" key="1">
    <citation type="submission" date="2021-12" db="EMBL/GenBank/DDBJ databases">
        <title>Prjna785345.</title>
        <authorList>
            <person name="Rujirawat T."/>
            <person name="Krajaejun T."/>
        </authorList>
    </citation>
    <scope>NUCLEOTIDE SEQUENCE</scope>
    <source>
        <strain evidence="5">Pi057C3</strain>
    </source>
</reference>
<name>A0AAD5LZT5_PYTIN</name>
<dbReference type="GO" id="GO:0000166">
    <property type="term" value="F:nucleotide binding"/>
    <property type="evidence" value="ECO:0007669"/>
    <property type="project" value="InterPro"/>
</dbReference>
<keyword evidence="2" id="KW-0560">Oxidoreductase</keyword>
<dbReference type="Pfam" id="PF22725">
    <property type="entry name" value="GFO_IDH_MocA_C3"/>
    <property type="match status" value="1"/>
</dbReference>
<dbReference type="AlphaFoldDB" id="A0AAD5LZT5"/>
<accession>A0AAD5LZT5</accession>
<dbReference type="GO" id="GO:0006740">
    <property type="term" value="P:NADPH regeneration"/>
    <property type="evidence" value="ECO:0007669"/>
    <property type="project" value="TreeGrafter"/>
</dbReference>
<dbReference type="Gene3D" id="3.40.50.720">
    <property type="entry name" value="NAD(P)-binding Rossmann-like Domain"/>
    <property type="match status" value="1"/>
</dbReference>
<dbReference type="SUPFAM" id="SSF51735">
    <property type="entry name" value="NAD(P)-binding Rossmann-fold domains"/>
    <property type="match status" value="1"/>
</dbReference>
<dbReference type="PANTHER" id="PTHR42840:SF3">
    <property type="entry name" value="BINDING ROSSMANN FOLD OXIDOREDUCTASE, PUTATIVE (AFU_ORTHOLOGUE AFUA_2G10240)-RELATED"/>
    <property type="match status" value="1"/>
</dbReference>
<dbReference type="Proteomes" id="UP001209570">
    <property type="component" value="Unassembled WGS sequence"/>
</dbReference>
<protein>
    <recommendedName>
        <fullName evidence="7">Oxidoreductase</fullName>
    </recommendedName>
</protein>
<feature type="domain" description="Gfo/Idh/MocA-like oxidoreductase N-terminal" evidence="3">
    <location>
        <begin position="43"/>
        <end position="161"/>
    </location>
</feature>
<evidence type="ECO:0008006" key="7">
    <source>
        <dbReference type="Google" id="ProtNLM"/>
    </source>
</evidence>
<dbReference type="SUPFAM" id="SSF55347">
    <property type="entry name" value="Glyceraldehyde-3-phosphate dehydrogenase-like, C-terminal domain"/>
    <property type="match status" value="1"/>
</dbReference>
<evidence type="ECO:0000256" key="2">
    <source>
        <dbReference type="ARBA" id="ARBA00023002"/>
    </source>
</evidence>
<organism evidence="5 6">
    <name type="scientific">Pythium insidiosum</name>
    <name type="common">Pythiosis disease agent</name>
    <dbReference type="NCBI Taxonomy" id="114742"/>
    <lineage>
        <taxon>Eukaryota</taxon>
        <taxon>Sar</taxon>
        <taxon>Stramenopiles</taxon>
        <taxon>Oomycota</taxon>
        <taxon>Peronosporomycetes</taxon>
        <taxon>Pythiales</taxon>
        <taxon>Pythiaceae</taxon>
        <taxon>Pythium</taxon>
    </lineage>
</organism>
<sequence length="399" mass="44379">MVMRRLVLSPRWRYEAPRRCWWHSGRRTASTSAADSSPSRLPVAVVGTGRMGELRLSGIHQHPSLELAAIVDTSLTGDKAASYESRFHTRCFTDLDAARDVLRDGVAGVWLATPTPTHLQLIQQCLGLGSASLRAIGVEKPVAATVEHIDAAYRGCFAQNVALVCSFQRRFDPSYVALQRQCVDEQVLGALRSVHTVFRDHPCPPIEFLATGGDPFHDLAVHDIDFVCQLVGEYPSRVLAHGTSHHEELRAAGVMDQASVWLEFERTGVVCTMDLSRHATYGYDQRIEVSGADGMLQVLTPARTSVVHAGAHGVTTDRGPHSFPDRFAVAYQRELDHFVDVLRHKTPPVVHWNAARMATIVAEAARLAAERRQLVTLRYTRTRQEQPRHDPLLDVEYSF</sequence>
<evidence type="ECO:0000256" key="1">
    <source>
        <dbReference type="ARBA" id="ARBA00010928"/>
    </source>
</evidence>
<gene>
    <name evidence="5" type="ORF">P43SY_007301</name>
</gene>
<dbReference type="GO" id="GO:0005737">
    <property type="term" value="C:cytoplasm"/>
    <property type="evidence" value="ECO:0007669"/>
    <property type="project" value="TreeGrafter"/>
</dbReference>
<keyword evidence="6" id="KW-1185">Reference proteome</keyword>
<dbReference type="InterPro" id="IPR036291">
    <property type="entry name" value="NAD(P)-bd_dom_sf"/>
</dbReference>
<proteinExistence type="inferred from homology"/>